<dbReference type="InterPro" id="IPR023631">
    <property type="entry name" value="Amidase_dom"/>
</dbReference>
<protein>
    <submittedName>
        <fullName evidence="4">Glutamyl-tRNA amidotransferase</fullName>
    </submittedName>
</protein>
<accession>A0ABR4P4F7</accession>
<feature type="chain" id="PRO_5046617970" evidence="1">
    <location>
        <begin position="19"/>
        <end position="636"/>
    </location>
</feature>
<proteinExistence type="predicted"/>
<reference evidence="4 5" key="1">
    <citation type="submission" date="2024-06" db="EMBL/GenBank/DDBJ databases">
        <title>Complete genome of Phlyctema vagabunda strain 19-DSS-EL-015.</title>
        <authorList>
            <person name="Fiorenzani C."/>
        </authorList>
    </citation>
    <scope>NUCLEOTIDE SEQUENCE [LARGE SCALE GENOMIC DNA]</scope>
    <source>
        <strain evidence="4 5">19-DSS-EL-015</strain>
    </source>
</reference>
<feature type="signal peptide" evidence="1">
    <location>
        <begin position="1"/>
        <end position="18"/>
    </location>
</feature>
<sequence>MVYIVSLLASLLASAALGNTASSRTGSTLNVDGVFYYVPATPVSALKASPDQLKSAATYGEDLVPLTIIETSASSFDAAALQGVISSYEQEDDVFSSGFLQAIYLQGTTSAAVQDLSAELSAFGTKLFLASAEVGCTTDIPSGPYFLSIYTGDIFQAYRLYSDVDGAFTEGVIANKDGNYSTLSASIQGVQSVSIGVPSRLYYSVTESQPLAGVRIGIKDIFDVAGTKRGCGNRAYYDLYPERNTTAPAVQRLVDAGAIIVGKMKTSQFANGAMATADWVDYHSPFNARGEGYSDPSSSSSGPGAGVGAYSWLDIALGSDTGGSIRNPAQVNGAYGNRPSHALVPLDNVMPLSPLLDTAGFLCRDAHLWKTASHVLYGENITSITSFPKKLYTTGFPENVTTEAEGVLLNFLSKLEEFLGTTSSVLDYDAMWEASSEAAKANASTLSDLLALTYPTLIAKQQYSLFGAPFIADYGAAHDGRHPFLDPNPLVRWTWAQTNETVLEDGIANKTIFMDWWNTQVIPADPVTCSDSLLLYPGTLATPNYRNVYFEAPDIPSGWGVYNIAIFAEAPDMVFPLGQAAYNSTITLHEEFLPVAVDVIAHKGCDGMILELATQLQDAGITILPKAGSSVFRRGA</sequence>
<dbReference type="PANTHER" id="PTHR46310:SF7">
    <property type="entry name" value="AMIDASE 1"/>
    <property type="match status" value="1"/>
</dbReference>
<dbReference type="Pfam" id="PF01425">
    <property type="entry name" value="Amidase"/>
    <property type="match status" value="1"/>
</dbReference>
<evidence type="ECO:0000313" key="5">
    <source>
        <dbReference type="Proteomes" id="UP001629113"/>
    </source>
</evidence>
<dbReference type="Pfam" id="PF26053">
    <property type="entry name" value="DUF8016"/>
    <property type="match status" value="1"/>
</dbReference>
<dbReference type="EMBL" id="JBFCZG010000009">
    <property type="protein sequence ID" value="KAL3418189.1"/>
    <property type="molecule type" value="Genomic_DNA"/>
</dbReference>
<dbReference type="InterPro" id="IPR036928">
    <property type="entry name" value="AS_sf"/>
</dbReference>
<evidence type="ECO:0000259" key="2">
    <source>
        <dbReference type="Pfam" id="PF01425"/>
    </source>
</evidence>
<feature type="domain" description="Scytalone dehydratase-like protein Arp1 N-terminal" evidence="3">
    <location>
        <begin position="54"/>
        <end position="161"/>
    </location>
</feature>
<gene>
    <name evidence="4" type="ORF">PVAG01_09904</name>
</gene>
<feature type="domain" description="Amidase" evidence="2">
    <location>
        <begin position="207"/>
        <end position="381"/>
    </location>
</feature>
<comment type="caution">
    <text evidence="4">The sequence shown here is derived from an EMBL/GenBank/DDBJ whole genome shotgun (WGS) entry which is preliminary data.</text>
</comment>
<keyword evidence="1" id="KW-0732">Signal</keyword>
<dbReference type="SUPFAM" id="SSF75304">
    <property type="entry name" value="Amidase signature (AS) enzymes"/>
    <property type="match status" value="1"/>
</dbReference>
<dbReference type="InterPro" id="IPR058329">
    <property type="entry name" value="Arp1_N"/>
</dbReference>
<name>A0ABR4P4F7_9HELO</name>
<keyword evidence="5" id="KW-1185">Reference proteome</keyword>
<evidence type="ECO:0000259" key="3">
    <source>
        <dbReference type="Pfam" id="PF26053"/>
    </source>
</evidence>
<dbReference type="Proteomes" id="UP001629113">
    <property type="component" value="Unassembled WGS sequence"/>
</dbReference>
<evidence type="ECO:0000256" key="1">
    <source>
        <dbReference type="SAM" id="SignalP"/>
    </source>
</evidence>
<dbReference type="PANTHER" id="PTHR46310">
    <property type="entry name" value="AMIDASE 1"/>
    <property type="match status" value="1"/>
</dbReference>
<evidence type="ECO:0000313" key="4">
    <source>
        <dbReference type="EMBL" id="KAL3418189.1"/>
    </source>
</evidence>
<organism evidence="4 5">
    <name type="scientific">Phlyctema vagabunda</name>
    <dbReference type="NCBI Taxonomy" id="108571"/>
    <lineage>
        <taxon>Eukaryota</taxon>
        <taxon>Fungi</taxon>
        <taxon>Dikarya</taxon>
        <taxon>Ascomycota</taxon>
        <taxon>Pezizomycotina</taxon>
        <taxon>Leotiomycetes</taxon>
        <taxon>Helotiales</taxon>
        <taxon>Dermateaceae</taxon>
        <taxon>Phlyctema</taxon>
    </lineage>
</organism>
<dbReference type="Gene3D" id="3.90.1300.10">
    <property type="entry name" value="Amidase signature (AS) domain"/>
    <property type="match status" value="1"/>
</dbReference>